<evidence type="ECO:0000256" key="1">
    <source>
        <dbReference type="SAM" id="Phobius"/>
    </source>
</evidence>
<keyword evidence="1" id="KW-0812">Transmembrane</keyword>
<keyword evidence="1" id="KW-1133">Transmembrane helix</keyword>
<proteinExistence type="predicted"/>
<dbReference type="STRING" id="1122198.SAMN02745729_11594"/>
<sequence>MKPRKYAAGSSLVEYIVIASVLAGLFFGLPAIRNMLEQHHDQAVETLSIPN</sequence>
<keyword evidence="1" id="KW-0472">Membrane</keyword>
<name>A0A1H4GFY3_9GAMM</name>
<accession>A0A1H4GFY3</accession>
<keyword evidence="3" id="KW-1185">Reference proteome</keyword>
<organism evidence="2 3">
    <name type="scientific">Marinobacterium iners DSM 11526</name>
    <dbReference type="NCBI Taxonomy" id="1122198"/>
    <lineage>
        <taxon>Bacteria</taxon>
        <taxon>Pseudomonadati</taxon>
        <taxon>Pseudomonadota</taxon>
        <taxon>Gammaproteobacteria</taxon>
        <taxon>Oceanospirillales</taxon>
        <taxon>Oceanospirillaceae</taxon>
        <taxon>Marinobacterium</taxon>
    </lineage>
</organism>
<dbReference type="Proteomes" id="UP000242469">
    <property type="component" value="Unassembled WGS sequence"/>
</dbReference>
<evidence type="ECO:0000313" key="3">
    <source>
        <dbReference type="Proteomes" id="UP000242469"/>
    </source>
</evidence>
<protein>
    <submittedName>
        <fullName evidence="2">Uncharacterized protein</fullName>
    </submittedName>
</protein>
<reference evidence="3" key="1">
    <citation type="submission" date="2016-10" db="EMBL/GenBank/DDBJ databases">
        <authorList>
            <person name="Varghese N."/>
            <person name="Submissions S."/>
        </authorList>
    </citation>
    <scope>NUCLEOTIDE SEQUENCE [LARGE SCALE GENOMIC DNA]</scope>
    <source>
        <strain evidence="3">DSM 11526</strain>
    </source>
</reference>
<dbReference type="EMBL" id="FNRJ01000015">
    <property type="protein sequence ID" value="SEB07632.1"/>
    <property type="molecule type" value="Genomic_DNA"/>
</dbReference>
<dbReference type="RefSeq" id="WP_175527689.1">
    <property type="nucleotide sequence ID" value="NZ_FNRJ01000015.1"/>
</dbReference>
<gene>
    <name evidence="2" type="ORF">SAMN02745729_11594</name>
</gene>
<evidence type="ECO:0000313" key="2">
    <source>
        <dbReference type="EMBL" id="SEB07632.1"/>
    </source>
</evidence>
<dbReference type="AlphaFoldDB" id="A0A1H4GFY3"/>
<feature type="transmembrane region" description="Helical" evidence="1">
    <location>
        <begin position="12"/>
        <end position="32"/>
    </location>
</feature>